<feature type="domain" description="DUF7742" evidence="1">
    <location>
        <begin position="36"/>
        <end position="119"/>
    </location>
</feature>
<proteinExistence type="predicted"/>
<dbReference type="RefSeq" id="WP_249059031.1">
    <property type="nucleotide sequence ID" value="NZ_JALZWP010000010.1"/>
</dbReference>
<reference evidence="2 3" key="1">
    <citation type="submission" date="2022-05" db="EMBL/GenBank/DDBJ databases">
        <title>Seasonal and diel survey of microbial diversity of the Tyrrhenian coast.</title>
        <authorList>
            <person name="Gattoni G."/>
            <person name="Corral P."/>
        </authorList>
    </citation>
    <scope>NUCLEOTIDE SEQUENCE [LARGE SCALE GENOMIC DNA]</scope>
    <source>
        <strain evidence="2 3">V10</strain>
    </source>
</reference>
<name>A0ABT0M3B5_9RHOB</name>
<dbReference type="Proteomes" id="UP001202550">
    <property type="component" value="Unassembled WGS sequence"/>
</dbReference>
<sequence>MNGAPAVAPTRPPRAATVVAALAPRRARECGCQRMRPVTPGDIMAAARVLLLLPEEAWEKRLEAMLSQAEAAECHRTRTGRAHPRYGNGTLMSVATPQGAPPAMGDRRFLAAMGALIAAVLARSESLEGHGRQCAADAGNVEERF</sequence>
<comment type="caution">
    <text evidence="2">The sequence shown here is derived from an EMBL/GenBank/DDBJ whole genome shotgun (WGS) entry which is preliminary data.</text>
</comment>
<evidence type="ECO:0000313" key="2">
    <source>
        <dbReference type="EMBL" id="MCL1629343.1"/>
    </source>
</evidence>
<gene>
    <name evidence="2" type="ORF">M3N55_11415</name>
</gene>
<keyword evidence="3" id="KW-1185">Reference proteome</keyword>
<protein>
    <recommendedName>
        <fullName evidence="1">DUF7742 domain-containing protein</fullName>
    </recommendedName>
</protein>
<organism evidence="2 3">
    <name type="scientific">Roseinatronobacter domitianus</name>
    <dbReference type="NCBI Taxonomy" id="2940293"/>
    <lineage>
        <taxon>Bacteria</taxon>
        <taxon>Pseudomonadati</taxon>
        <taxon>Pseudomonadota</taxon>
        <taxon>Alphaproteobacteria</taxon>
        <taxon>Rhodobacterales</taxon>
        <taxon>Paracoccaceae</taxon>
        <taxon>Roseinatronobacter</taxon>
    </lineage>
</organism>
<accession>A0ABT0M3B5</accession>
<dbReference type="Pfam" id="PF24891">
    <property type="entry name" value="DUF7742"/>
    <property type="match status" value="1"/>
</dbReference>
<dbReference type="InterPro" id="IPR056644">
    <property type="entry name" value="DUF7742"/>
</dbReference>
<evidence type="ECO:0000259" key="1">
    <source>
        <dbReference type="Pfam" id="PF24891"/>
    </source>
</evidence>
<evidence type="ECO:0000313" key="3">
    <source>
        <dbReference type="Proteomes" id="UP001202550"/>
    </source>
</evidence>
<dbReference type="EMBL" id="JALZWP010000010">
    <property type="protein sequence ID" value="MCL1629343.1"/>
    <property type="molecule type" value="Genomic_DNA"/>
</dbReference>